<organism evidence="1 2">
    <name type="scientific">Heliocybe sulcata</name>
    <dbReference type="NCBI Taxonomy" id="5364"/>
    <lineage>
        <taxon>Eukaryota</taxon>
        <taxon>Fungi</taxon>
        <taxon>Dikarya</taxon>
        <taxon>Basidiomycota</taxon>
        <taxon>Agaricomycotina</taxon>
        <taxon>Agaricomycetes</taxon>
        <taxon>Gloeophyllales</taxon>
        <taxon>Gloeophyllaceae</taxon>
        <taxon>Heliocybe</taxon>
    </lineage>
</organism>
<dbReference type="AlphaFoldDB" id="A0A5C3MJ10"/>
<dbReference type="Proteomes" id="UP000305948">
    <property type="component" value="Unassembled WGS sequence"/>
</dbReference>
<protein>
    <submittedName>
        <fullName evidence="1">Uncharacterized protein</fullName>
    </submittedName>
</protein>
<evidence type="ECO:0000313" key="1">
    <source>
        <dbReference type="EMBL" id="TFK45392.1"/>
    </source>
</evidence>
<keyword evidence="2" id="KW-1185">Reference proteome</keyword>
<proteinExistence type="predicted"/>
<evidence type="ECO:0000313" key="2">
    <source>
        <dbReference type="Proteomes" id="UP000305948"/>
    </source>
</evidence>
<accession>A0A5C3MJ10</accession>
<name>A0A5C3MJ10_9AGAM</name>
<sequence length="153" mass="17963">MYEWMEPNMDYPLNGMMVNFTRPGWDVLTEGDRATEFSEQWFNDRMGGITFAQSVKTFVHPVIRLILNADRGVERLVGSSHGACHLCLEWTELYNETYGVHWECSADLGRSDATWAYPWSSSFEKKIRALTSQILQNVLDNLWIEYDDYEYVW</sequence>
<dbReference type="EMBL" id="ML213544">
    <property type="protein sequence ID" value="TFK45392.1"/>
    <property type="molecule type" value="Genomic_DNA"/>
</dbReference>
<reference evidence="1 2" key="1">
    <citation type="journal article" date="2019" name="Nat. Ecol. Evol.">
        <title>Megaphylogeny resolves global patterns of mushroom evolution.</title>
        <authorList>
            <person name="Varga T."/>
            <person name="Krizsan K."/>
            <person name="Foldi C."/>
            <person name="Dima B."/>
            <person name="Sanchez-Garcia M."/>
            <person name="Sanchez-Ramirez S."/>
            <person name="Szollosi G.J."/>
            <person name="Szarkandi J.G."/>
            <person name="Papp V."/>
            <person name="Albert L."/>
            <person name="Andreopoulos W."/>
            <person name="Angelini C."/>
            <person name="Antonin V."/>
            <person name="Barry K.W."/>
            <person name="Bougher N.L."/>
            <person name="Buchanan P."/>
            <person name="Buyck B."/>
            <person name="Bense V."/>
            <person name="Catcheside P."/>
            <person name="Chovatia M."/>
            <person name="Cooper J."/>
            <person name="Damon W."/>
            <person name="Desjardin D."/>
            <person name="Finy P."/>
            <person name="Geml J."/>
            <person name="Haridas S."/>
            <person name="Hughes K."/>
            <person name="Justo A."/>
            <person name="Karasinski D."/>
            <person name="Kautmanova I."/>
            <person name="Kiss B."/>
            <person name="Kocsube S."/>
            <person name="Kotiranta H."/>
            <person name="LaButti K.M."/>
            <person name="Lechner B.E."/>
            <person name="Liimatainen K."/>
            <person name="Lipzen A."/>
            <person name="Lukacs Z."/>
            <person name="Mihaltcheva S."/>
            <person name="Morgado L.N."/>
            <person name="Niskanen T."/>
            <person name="Noordeloos M.E."/>
            <person name="Ohm R.A."/>
            <person name="Ortiz-Santana B."/>
            <person name="Ovrebo C."/>
            <person name="Racz N."/>
            <person name="Riley R."/>
            <person name="Savchenko A."/>
            <person name="Shiryaev A."/>
            <person name="Soop K."/>
            <person name="Spirin V."/>
            <person name="Szebenyi C."/>
            <person name="Tomsovsky M."/>
            <person name="Tulloss R.E."/>
            <person name="Uehling J."/>
            <person name="Grigoriev I.V."/>
            <person name="Vagvolgyi C."/>
            <person name="Papp T."/>
            <person name="Martin F.M."/>
            <person name="Miettinen O."/>
            <person name="Hibbett D.S."/>
            <person name="Nagy L.G."/>
        </authorList>
    </citation>
    <scope>NUCLEOTIDE SEQUENCE [LARGE SCALE GENOMIC DNA]</scope>
    <source>
        <strain evidence="1 2">OMC1185</strain>
    </source>
</reference>
<gene>
    <name evidence="1" type="ORF">OE88DRAFT_1649318</name>
</gene>